<dbReference type="PANTHER" id="PTHR24248:SF199">
    <property type="entry name" value="IP13425P-RELATED"/>
    <property type="match status" value="1"/>
</dbReference>
<feature type="region of interest" description="Disordered" evidence="11">
    <location>
        <begin position="870"/>
        <end position="905"/>
    </location>
</feature>
<feature type="transmembrane region" description="Helical" evidence="12">
    <location>
        <begin position="1084"/>
        <end position="1105"/>
    </location>
</feature>
<comment type="caution">
    <text evidence="15">The sequence shown here is derived from an EMBL/GenBank/DDBJ whole genome shotgun (WGS) entry which is preliminary data.</text>
</comment>
<keyword evidence="10" id="KW-0807">Transducer</keyword>
<keyword evidence="6" id="KW-0297">G-protein coupled receptor</keyword>
<feature type="compositionally biased region" description="Basic and acidic residues" evidence="11">
    <location>
        <begin position="467"/>
        <end position="500"/>
    </location>
</feature>
<evidence type="ECO:0000256" key="9">
    <source>
        <dbReference type="ARBA" id="ARBA00023170"/>
    </source>
</evidence>
<feature type="compositionally biased region" description="Basic and acidic residues" evidence="11">
    <location>
        <begin position="670"/>
        <end position="680"/>
    </location>
</feature>
<evidence type="ECO:0000256" key="5">
    <source>
        <dbReference type="ARBA" id="ARBA00022989"/>
    </source>
</evidence>
<evidence type="ECO:0000256" key="11">
    <source>
        <dbReference type="SAM" id="MobiDB-lite"/>
    </source>
</evidence>
<feature type="transmembrane region" description="Helical" evidence="12">
    <location>
        <begin position="961"/>
        <end position="987"/>
    </location>
</feature>
<dbReference type="GO" id="GO:0071880">
    <property type="term" value="P:adenylate cyclase-activating adrenergic receptor signaling pathway"/>
    <property type="evidence" value="ECO:0007669"/>
    <property type="project" value="TreeGrafter"/>
</dbReference>
<dbReference type="Pfam" id="PF00001">
    <property type="entry name" value="7tm_1"/>
    <property type="match status" value="1"/>
</dbReference>
<dbReference type="Proteomes" id="UP001381693">
    <property type="component" value="Unassembled WGS sequence"/>
</dbReference>
<dbReference type="PROSITE" id="PS50262">
    <property type="entry name" value="G_PROTEIN_RECEP_F1_2"/>
    <property type="match status" value="1"/>
</dbReference>
<evidence type="ECO:0000256" key="2">
    <source>
        <dbReference type="ARBA" id="ARBA00010663"/>
    </source>
</evidence>
<dbReference type="SUPFAM" id="SSF81321">
    <property type="entry name" value="Family A G protein-coupled receptor-like"/>
    <property type="match status" value="1"/>
</dbReference>
<feature type="region of interest" description="Disordered" evidence="11">
    <location>
        <begin position="663"/>
        <end position="683"/>
    </location>
</feature>
<evidence type="ECO:0000256" key="10">
    <source>
        <dbReference type="ARBA" id="ARBA00023224"/>
    </source>
</evidence>
<evidence type="ECO:0000256" key="1">
    <source>
        <dbReference type="ARBA" id="ARBA00004651"/>
    </source>
</evidence>
<keyword evidence="4 12" id="KW-0812">Transmembrane</keyword>
<keyword evidence="9" id="KW-0675">Receptor</keyword>
<sequence length="1133" mass="128142">MHCNFFTCGKTIKFILLGVIFFAHLSVHSAAEKEITDSEYSESAGHPGAWHGFVNPVLKKKSEKTGTISPVEFYNSDTLFTVVLTNGKPRNKPFKPRNKPLRMRKKLNNTGQQNADVSLVHDANFETLKENYKRQNQYPKYVFEALSNGSYNVNSSNWDMFLIGHKRRKRRIFNLDLIDTLFSDDRNEMTESPISSELSPKHYSSSDEFHKISLNISANGGFTETLHQLRVIESSEHIKDNNISLEIKSPDTDLMNSTFKKYNSLYSVTTNTSNAGVESGNTPNQKEVNNSSAQVEKSGENSKTCDWACSTKAVMEIFDTSSDENGTKQSHAHNTSLHEETFMRNNDNFSLPFKNNRPVELRTGVKTEEYSQVETYAHVDIITQPEVELLSETELSKAEPHPEIEPQPEAEPLLEAERSGAELHTEIEPQPEVEPLSGTERSKAELHPEIEPQPEAEPLSETEQPEAELHSEIEPLSETERPKAELHPEIEPQSKLEPQPKAEPQSVTEPPKKPQLEEIEIQRKEETQPKINLGAEAELHTYTELYSEVKVEKSELQIEKDPHSKEELLSKVESQRGILASEMVPQLVTVSQRELAPHLDMTEVINEDTQKETKFKVYENLPSRTEPQSDEKLKTDGDRHQDPEPLSTNESLVLTSSLITKNMKTPSKNMKPESTEKLATEAHSPTGQIRGMTLIDDRELSQAQSGLIRSDPKSFDLIPDTQHSLNHSLNTTETKPNLDVGLEYEIEELIDQPIVTMQGNLPTLEINSGNYVTADPRKTSDFMPEKNLESGPEEEKAIQKPDAAFEIILISEEDLELEPEPEPLAVNVFNPSNANMTEEKTAISIDGASSYNGLLNESSHESQLLMEQKKNPEEANVTGGTSPAAFSDNKTETVNTPSNGSLLGTNATDDEDVALGNIQWSGGRITLFIVQFIIMIETILGNLMVILSVKVEKKLQTPFNYYIVNLAFTDMNVGMSVMSLFMIYNLYDYFPFNNFLCGYWIWSDYTMTFESVMTLAAISVDRLWSVTWSLHYRNHNSGKKSLLIILSTWILVALIWLPPFFYDRFVNVYDPGNCYWDTVLNKNLVLWVGFMGYYSPLFIMIGAYARIMWVVRKRAASIRDQVRKESNPTVSQK</sequence>
<feature type="transmembrane region" description="Helical" evidence="12">
    <location>
        <begin position="999"/>
        <end position="1020"/>
    </location>
</feature>
<dbReference type="PANTHER" id="PTHR24248">
    <property type="entry name" value="ADRENERGIC RECEPTOR-RELATED G-PROTEIN COUPLED RECEPTOR"/>
    <property type="match status" value="1"/>
</dbReference>
<comment type="subcellular location">
    <subcellularLocation>
        <location evidence="1">Cell membrane</location>
        <topology evidence="1">Multi-pass membrane protein</topology>
    </subcellularLocation>
</comment>
<keyword evidence="13" id="KW-0732">Signal</keyword>
<proteinExistence type="inferred from homology"/>
<feature type="chain" id="PRO_5042978098" description="G-protein coupled receptors family 1 profile domain-containing protein" evidence="13">
    <location>
        <begin position="32"/>
        <end position="1133"/>
    </location>
</feature>
<feature type="compositionally biased region" description="Polar residues" evidence="11">
    <location>
        <begin position="892"/>
        <end position="905"/>
    </location>
</feature>
<feature type="region of interest" description="Disordered" evidence="11">
    <location>
        <begin position="272"/>
        <end position="301"/>
    </location>
</feature>
<evidence type="ECO:0000313" key="16">
    <source>
        <dbReference type="Proteomes" id="UP001381693"/>
    </source>
</evidence>
<evidence type="ECO:0000256" key="8">
    <source>
        <dbReference type="ARBA" id="ARBA00023157"/>
    </source>
</evidence>
<evidence type="ECO:0000256" key="6">
    <source>
        <dbReference type="ARBA" id="ARBA00023040"/>
    </source>
</evidence>
<keyword evidence="7 12" id="KW-0472">Membrane</keyword>
<feature type="compositionally biased region" description="Basic and acidic residues" evidence="11">
    <location>
        <begin position="440"/>
        <end position="450"/>
    </location>
</feature>
<feature type="compositionally biased region" description="Basic and acidic residues" evidence="11">
    <location>
        <begin position="417"/>
        <end position="427"/>
    </location>
</feature>
<keyword evidence="16" id="KW-1185">Reference proteome</keyword>
<name>A0AAN9AGS5_HALRR</name>
<keyword evidence="5 12" id="KW-1133">Transmembrane helix</keyword>
<comment type="similarity">
    <text evidence="2">Belongs to the G-protein coupled receptor 1 family.</text>
</comment>
<keyword evidence="8" id="KW-1015">Disulfide bond</keyword>
<dbReference type="Gene3D" id="1.20.1070.10">
    <property type="entry name" value="Rhodopsin 7-helix transmembrane proteins"/>
    <property type="match status" value="1"/>
</dbReference>
<feature type="compositionally biased region" description="Polar residues" evidence="11">
    <location>
        <begin position="272"/>
        <end position="295"/>
    </location>
</feature>
<organism evidence="15 16">
    <name type="scientific">Halocaridina rubra</name>
    <name type="common">Hawaiian red shrimp</name>
    <dbReference type="NCBI Taxonomy" id="373956"/>
    <lineage>
        <taxon>Eukaryota</taxon>
        <taxon>Metazoa</taxon>
        <taxon>Ecdysozoa</taxon>
        <taxon>Arthropoda</taxon>
        <taxon>Crustacea</taxon>
        <taxon>Multicrustacea</taxon>
        <taxon>Malacostraca</taxon>
        <taxon>Eumalacostraca</taxon>
        <taxon>Eucarida</taxon>
        <taxon>Decapoda</taxon>
        <taxon>Pleocyemata</taxon>
        <taxon>Caridea</taxon>
        <taxon>Atyoidea</taxon>
        <taxon>Atyidae</taxon>
        <taxon>Halocaridina</taxon>
    </lineage>
</organism>
<evidence type="ECO:0000256" key="7">
    <source>
        <dbReference type="ARBA" id="ARBA00023136"/>
    </source>
</evidence>
<dbReference type="GO" id="GO:0043410">
    <property type="term" value="P:positive regulation of MAPK cascade"/>
    <property type="evidence" value="ECO:0007669"/>
    <property type="project" value="TreeGrafter"/>
</dbReference>
<feature type="compositionally biased region" description="Basic and acidic residues" evidence="11">
    <location>
        <begin position="627"/>
        <end position="643"/>
    </location>
</feature>
<gene>
    <name evidence="15" type="ORF">SK128_026147</name>
</gene>
<reference evidence="15 16" key="1">
    <citation type="submission" date="2023-11" db="EMBL/GenBank/DDBJ databases">
        <title>Halocaridina rubra genome assembly.</title>
        <authorList>
            <person name="Smith C."/>
        </authorList>
    </citation>
    <scope>NUCLEOTIDE SEQUENCE [LARGE SCALE GENOMIC DNA]</scope>
    <source>
        <strain evidence="15">EP-1</strain>
        <tissue evidence="15">Whole</tissue>
    </source>
</reference>
<dbReference type="EMBL" id="JAXCGZ010000131">
    <property type="protein sequence ID" value="KAK7086618.1"/>
    <property type="molecule type" value="Genomic_DNA"/>
</dbReference>
<evidence type="ECO:0000259" key="14">
    <source>
        <dbReference type="PROSITE" id="PS50262"/>
    </source>
</evidence>
<dbReference type="InterPro" id="IPR000276">
    <property type="entry name" value="GPCR_Rhodpsn"/>
</dbReference>
<feature type="region of interest" description="Disordered" evidence="11">
    <location>
        <begin position="775"/>
        <end position="797"/>
    </location>
</feature>
<dbReference type="GO" id="GO:0005886">
    <property type="term" value="C:plasma membrane"/>
    <property type="evidence" value="ECO:0007669"/>
    <property type="project" value="UniProtKB-SubCell"/>
</dbReference>
<evidence type="ECO:0000256" key="4">
    <source>
        <dbReference type="ARBA" id="ARBA00022692"/>
    </source>
</evidence>
<dbReference type="AlphaFoldDB" id="A0AAN9AGS5"/>
<evidence type="ECO:0000256" key="12">
    <source>
        <dbReference type="SAM" id="Phobius"/>
    </source>
</evidence>
<feature type="compositionally biased region" description="Acidic residues" evidence="11">
    <location>
        <begin position="452"/>
        <end position="466"/>
    </location>
</feature>
<feature type="signal peptide" evidence="13">
    <location>
        <begin position="1"/>
        <end position="31"/>
    </location>
</feature>
<dbReference type="CDD" id="cd14967">
    <property type="entry name" value="7tmA_amine_R-like"/>
    <property type="match status" value="1"/>
</dbReference>
<feature type="transmembrane region" description="Helical" evidence="12">
    <location>
        <begin position="925"/>
        <end position="949"/>
    </location>
</feature>
<feature type="region of interest" description="Disordered" evidence="11">
    <location>
        <begin position="616"/>
        <end position="649"/>
    </location>
</feature>
<evidence type="ECO:0000256" key="13">
    <source>
        <dbReference type="SAM" id="SignalP"/>
    </source>
</evidence>
<dbReference type="PRINTS" id="PR00237">
    <property type="entry name" value="GPCRRHODOPSN"/>
</dbReference>
<evidence type="ECO:0000313" key="15">
    <source>
        <dbReference type="EMBL" id="KAK7086618.1"/>
    </source>
</evidence>
<feature type="region of interest" description="Disordered" evidence="11">
    <location>
        <begin position="417"/>
        <end position="516"/>
    </location>
</feature>
<evidence type="ECO:0000256" key="3">
    <source>
        <dbReference type="ARBA" id="ARBA00022475"/>
    </source>
</evidence>
<dbReference type="InterPro" id="IPR017452">
    <property type="entry name" value="GPCR_Rhodpsn_7TM"/>
</dbReference>
<feature type="compositionally biased region" description="Polar residues" evidence="11">
    <location>
        <begin position="321"/>
        <end position="335"/>
    </location>
</feature>
<keyword evidence="3" id="KW-1003">Cell membrane</keyword>
<dbReference type="GO" id="GO:0004993">
    <property type="term" value="F:G protein-coupled serotonin receptor activity"/>
    <property type="evidence" value="ECO:0007669"/>
    <property type="project" value="UniProtKB-ARBA"/>
</dbReference>
<protein>
    <recommendedName>
        <fullName evidence="14">G-protein coupled receptors family 1 profile domain-containing protein</fullName>
    </recommendedName>
</protein>
<feature type="transmembrane region" description="Helical" evidence="12">
    <location>
        <begin position="1041"/>
        <end position="1062"/>
    </location>
</feature>
<feature type="domain" description="G-protein coupled receptors family 1 profile" evidence="14">
    <location>
        <begin position="941"/>
        <end position="1133"/>
    </location>
</feature>
<feature type="region of interest" description="Disordered" evidence="11">
    <location>
        <begin position="321"/>
        <end position="352"/>
    </location>
</feature>
<accession>A0AAN9AGS5</accession>